<evidence type="ECO:0000313" key="2">
    <source>
        <dbReference type="Proteomes" id="UP000823934"/>
    </source>
</evidence>
<reference evidence="1" key="2">
    <citation type="submission" date="2021-04" db="EMBL/GenBank/DDBJ databases">
        <authorList>
            <person name="Gilroy R."/>
        </authorList>
    </citation>
    <scope>NUCLEOTIDE SEQUENCE</scope>
    <source>
        <strain evidence="1">CHK160-9182</strain>
    </source>
</reference>
<evidence type="ECO:0000313" key="1">
    <source>
        <dbReference type="EMBL" id="HIW07619.1"/>
    </source>
</evidence>
<name>A0A9D1Q7T1_9GAMM</name>
<comment type="caution">
    <text evidence="1">The sequence shown here is derived from an EMBL/GenBank/DDBJ whole genome shotgun (WGS) entry which is preliminary data.</text>
</comment>
<dbReference type="AlphaFoldDB" id="A0A9D1Q7T1"/>
<organism evidence="1 2">
    <name type="scientific">Candidatus Ignatzschineria merdigallinarum</name>
    <dbReference type="NCBI Taxonomy" id="2838621"/>
    <lineage>
        <taxon>Bacteria</taxon>
        <taxon>Pseudomonadati</taxon>
        <taxon>Pseudomonadota</taxon>
        <taxon>Gammaproteobacteria</taxon>
        <taxon>Cardiobacteriales</taxon>
        <taxon>Ignatzschineriaceae</taxon>
        <taxon>Ignatzschineria</taxon>
    </lineage>
</organism>
<sequence>MQIDTTEFPIVKMDYSVPYQTDFREILASLDELFARKTPFVIIGRGERSEKDEAQSKEDRHEAGLWAKARKEQIAESIMIHYYVESDPVKVLEMEEFSVIFEKFWGYPLVVVSSVEEGYRRAHALLNSKSGT</sequence>
<protein>
    <submittedName>
        <fullName evidence="1">Uncharacterized protein</fullName>
    </submittedName>
</protein>
<dbReference type="Proteomes" id="UP000823934">
    <property type="component" value="Unassembled WGS sequence"/>
</dbReference>
<proteinExistence type="predicted"/>
<dbReference type="EMBL" id="DXHP01000213">
    <property type="protein sequence ID" value="HIW07619.1"/>
    <property type="molecule type" value="Genomic_DNA"/>
</dbReference>
<accession>A0A9D1Q7T1</accession>
<reference evidence="1" key="1">
    <citation type="journal article" date="2021" name="PeerJ">
        <title>Extensive microbial diversity within the chicken gut microbiome revealed by metagenomics and culture.</title>
        <authorList>
            <person name="Gilroy R."/>
            <person name="Ravi A."/>
            <person name="Getino M."/>
            <person name="Pursley I."/>
            <person name="Horton D.L."/>
            <person name="Alikhan N.F."/>
            <person name="Baker D."/>
            <person name="Gharbi K."/>
            <person name="Hall N."/>
            <person name="Watson M."/>
            <person name="Adriaenssens E.M."/>
            <person name="Foster-Nyarko E."/>
            <person name="Jarju S."/>
            <person name="Secka A."/>
            <person name="Antonio M."/>
            <person name="Oren A."/>
            <person name="Chaudhuri R.R."/>
            <person name="La Ragione R."/>
            <person name="Hildebrand F."/>
            <person name="Pallen M.J."/>
        </authorList>
    </citation>
    <scope>NUCLEOTIDE SEQUENCE</scope>
    <source>
        <strain evidence="1">CHK160-9182</strain>
    </source>
</reference>
<gene>
    <name evidence="1" type="ORF">H9889_09895</name>
</gene>